<reference evidence="14" key="1">
    <citation type="submission" date="2020-04" db="EMBL/GenBank/DDBJ databases">
        <title>Analysis of mating type loci in Filobasidium floriforme.</title>
        <authorList>
            <person name="Nowrousian M."/>
        </authorList>
    </citation>
    <scope>NUCLEOTIDE SEQUENCE</scope>
    <source>
        <strain evidence="14">CBS 6242</strain>
    </source>
</reference>
<dbReference type="GO" id="GO:0005789">
    <property type="term" value="C:endoplasmic reticulum membrane"/>
    <property type="evidence" value="ECO:0007669"/>
    <property type="project" value="UniProtKB-SubCell"/>
</dbReference>
<sequence>MSINTLFTVGNRQMSSIQRDLQAMEAGDDGAAIQGQISTTLTAFSRLIDDYSRQASSPNTPADKREKAQRRAQQFREEHTNLKNLFEKRKQEAAERSRQNLLGAGGSTSVNVGMGARGNLGPRLRPNAPPTPLGDSFSESPFASSSNNPNGMGMGNDARTEHALSEHTFIQRSENAIDDYLLQGKAVLDNLVEQREILRRSKRGLRGVGETLGLSRETIGWVERRTAQDWWIFCGGAVFTLIMFGVIYHYLG</sequence>
<dbReference type="GO" id="GO:0006906">
    <property type="term" value="P:vesicle fusion"/>
    <property type="evidence" value="ECO:0007669"/>
    <property type="project" value="TreeGrafter"/>
</dbReference>
<evidence type="ECO:0000256" key="9">
    <source>
        <dbReference type="ARBA" id="ARBA00037983"/>
    </source>
</evidence>
<dbReference type="InterPro" id="IPR027027">
    <property type="entry name" value="GOSR2/Membrin/Bos1"/>
</dbReference>
<accession>A0A8K0JN65</accession>
<dbReference type="PANTHER" id="PTHR21230">
    <property type="entry name" value="VESICLE TRANSPORT V-SNARE PROTEIN VTI1-RELATED"/>
    <property type="match status" value="1"/>
</dbReference>
<dbReference type="AlphaFoldDB" id="A0A8K0JN65"/>
<evidence type="ECO:0000256" key="6">
    <source>
        <dbReference type="ARBA" id="ARBA00022989"/>
    </source>
</evidence>
<evidence type="ECO:0000313" key="15">
    <source>
        <dbReference type="Proteomes" id="UP000812966"/>
    </source>
</evidence>
<evidence type="ECO:0000256" key="5">
    <source>
        <dbReference type="ARBA" id="ARBA00022927"/>
    </source>
</evidence>
<dbReference type="GO" id="GO:0012507">
    <property type="term" value="C:ER to Golgi transport vesicle membrane"/>
    <property type="evidence" value="ECO:0007669"/>
    <property type="project" value="TreeGrafter"/>
</dbReference>
<keyword evidence="15" id="KW-1185">Reference proteome</keyword>
<dbReference type="Proteomes" id="UP000812966">
    <property type="component" value="Unassembled WGS sequence"/>
</dbReference>
<keyword evidence="5 11" id="KW-0653">Protein transport</keyword>
<dbReference type="GO" id="GO:0000149">
    <property type="term" value="F:SNARE binding"/>
    <property type="evidence" value="ECO:0007669"/>
    <property type="project" value="TreeGrafter"/>
</dbReference>
<comment type="caution">
    <text evidence="14">The sequence shown here is derived from an EMBL/GenBank/DDBJ whole genome shotgun (WGS) entry which is preliminary data.</text>
</comment>
<feature type="region of interest" description="Disordered" evidence="12">
    <location>
        <begin position="53"/>
        <end position="158"/>
    </location>
</feature>
<dbReference type="GO" id="GO:0031902">
    <property type="term" value="C:late endosome membrane"/>
    <property type="evidence" value="ECO:0007669"/>
    <property type="project" value="TreeGrafter"/>
</dbReference>
<dbReference type="GO" id="GO:0005484">
    <property type="term" value="F:SNAP receptor activity"/>
    <property type="evidence" value="ECO:0007669"/>
    <property type="project" value="InterPro"/>
</dbReference>
<evidence type="ECO:0000256" key="2">
    <source>
        <dbReference type="ARBA" id="ARBA00004409"/>
    </source>
</evidence>
<evidence type="ECO:0000256" key="3">
    <source>
        <dbReference type="ARBA" id="ARBA00022448"/>
    </source>
</evidence>
<evidence type="ECO:0000256" key="1">
    <source>
        <dbReference type="ARBA" id="ARBA00004163"/>
    </source>
</evidence>
<dbReference type="CDD" id="cd15863">
    <property type="entry name" value="SNARE_GS27"/>
    <property type="match status" value="1"/>
</dbReference>
<keyword evidence="3 11" id="KW-0813">Transport</keyword>
<proteinExistence type="inferred from homology"/>
<dbReference type="EMBL" id="JABELV010000032">
    <property type="protein sequence ID" value="KAG7562425.1"/>
    <property type="molecule type" value="Genomic_DNA"/>
</dbReference>
<keyword evidence="6 13" id="KW-1133">Transmembrane helix</keyword>
<organism evidence="14 15">
    <name type="scientific">Filobasidium floriforme</name>
    <dbReference type="NCBI Taxonomy" id="5210"/>
    <lineage>
        <taxon>Eukaryota</taxon>
        <taxon>Fungi</taxon>
        <taxon>Dikarya</taxon>
        <taxon>Basidiomycota</taxon>
        <taxon>Agaricomycotina</taxon>
        <taxon>Tremellomycetes</taxon>
        <taxon>Filobasidiales</taxon>
        <taxon>Filobasidiaceae</taxon>
        <taxon>Filobasidium</taxon>
    </lineage>
</organism>
<evidence type="ECO:0000256" key="4">
    <source>
        <dbReference type="ARBA" id="ARBA00022692"/>
    </source>
</evidence>
<evidence type="ECO:0000256" key="10">
    <source>
        <dbReference type="ARBA" id="ARBA00040957"/>
    </source>
</evidence>
<dbReference type="GO" id="GO:0006888">
    <property type="term" value="P:endoplasmic reticulum to Golgi vesicle-mediated transport"/>
    <property type="evidence" value="ECO:0007669"/>
    <property type="project" value="TreeGrafter"/>
</dbReference>
<evidence type="ECO:0000256" key="11">
    <source>
        <dbReference type="PIRNR" id="PIRNR028865"/>
    </source>
</evidence>
<gene>
    <name evidence="14" type="ORF">FFLO_02099</name>
</gene>
<dbReference type="PANTHER" id="PTHR21230:SF1">
    <property type="entry name" value="GOLGI SNAP RECEPTOR COMPLEX MEMBER 2"/>
    <property type="match status" value="1"/>
</dbReference>
<dbReference type="Gene3D" id="1.20.5.110">
    <property type="match status" value="1"/>
</dbReference>
<feature type="compositionally biased region" description="Basic and acidic residues" evidence="12">
    <location>
        <begin position="74"/>
        <end position="98"/>
    </location>
</feature>
<evidence type="ECO:0000256" key="7">
    <source>
        <dbReference type="ARBA" id="ARBA00023034"/>
    </source>
</evidence>
<feature type="compositionally biased region" description="Low complexity" evidence="12">
    <location>
        <begin position="136"/>
        <end position="151"/>
    </location>
</feature>
<evidence type="ECO:0000256" key="12">
    <source>
        <dbReference type="SAM" id="MobiDB-lite"/>
    </source>
</evidence>
<dbReference type="Pfam" id="PF12352">
    <property type="entry name" value="V-SNARE_C"/>
    <property type="match status" value="1"/>
</dbReference>
<comment type="similarity">
    <text evidence="9 11">Belongs to the BOS1 family.</text>
</comment>
<dbReference type="PIRSF" id="PIRSF028865">
    <property type="entry name" value="Membrin-2"/>
    <property type="match status" value="1"/>
</dbReference>
<dbReference type="GO" id="GO:0000139">
    <property type="term" value="C:Golgi membrane"/>
    <property type="evidence" value="ECO:0007669"/>
    <property type="project" value="UniProtKB-SubCell"/>
</dbReference>
<evidence type="ECO:0000313" key="14">
    <source>
        <dbReference type="EMBL" id="KAG7562425.1"/>
    </source>
</evidence>
<protein>
    <recommendedName>
        <fullName evidence="10 11">Protein transport protein BOS1</fullName>
    </recommendedName>
</protein>
<comment type="subcellular location">
    <subcellularLocation>
        <location evidence="1">Endoplasmic reticulum membrane</location>
        <topology evidence="1">Single-pass type IV membrane protein</topology>
    </subcellularLocation>
    <subcellularLocation>
        <location evidence="2">Golgi apparatus membrane</location>
        <topology evidence="2">Single-pass type IV membrane protein</topology>
    </subcellularLocation>
</comment>
<keyword evidence="7" id="KW-0333">Golgi apparatus</keyword>
<keyword evidence="8 11" id="KW-0472">Membrane</keyword>
<name>A0A8K0JN65_9TREE</name>
<dbReference type="GO" id="GO:0015031">
    <property type="term" value="P:protein transport"/>
    <property type="evidence" value="ECO:0007669"/>
    <property type="project" value="UniProtKB-KW"/>
</dbReference>
<dbReference type="GO" id="GO:0031201">
    <property type="term" value="C:SNARE complex"/>
    <property type="evidence" value="ECO:0007669"/>
    <property type="project" value="TreeGrafter"/>
</dbReference>
<feature type="transmembrane region" description="Helical" evidence="13">
    <location>
        <begin position="230"/>
        <end position="251"/>
    </location>
</feature>
<evidence type="ECO:0000256" key="8">
    <source>
        <dbReference type="ARBA" id="ARBA00023136"/>
    </source>
</evidence>
<evidence type="ECO:0000256" key="13">
    <source>
        <dbReference type="SAM" id="Phobius"/>
    </source>
</evidence>
<keyword evidence="4 13" id="KW-0812">Transmembrane</keyword>
<comment type="function">
    <text evidence="11">SNARE required for protein transport between the ER and the Golgi complex.</text>
</comment>